<dbReference type="GO" id="GO:0016787">
    <property type="term" value="F:hydrolase activity"/>
    <property type="evidence" value="ECO:0007669"/>
    <property type="project" value="UniProtKB-KW"/>
</dbReference>
<reference evidence="3" key="1">
    <citation type="submission" date="2016-10" db="EMBL/GenBank/DDBJ databases">
        <authorList>
            <person name="Varghese N."/>
            <person name="Submissions S."/>
        </authorList>
    </citation>
    <scope>NUCLEOTIDE SEQUENCE [LARGE SCALE GENOMIC DNA]</scope>
    <source>
        <strain evidence="3">DSM 19110</strain>
    </source>
</reference>
<dbReference type="InterPro" id="IPR000801">
    <property type="entry name" value="Esterase-like"/>
</dbReference>
<sequence length="273" mass="31274">MKKYFFVAGLLFLLNHSNALAAKVDTVQTYSAAMKKKIKAVVVVPDNYQQVKSFPTVYLLHGYGDSYDGWINKVTVLKKYADDFQLILVCPDGNISSWYMDSPVDPEWKYETYIATELVSQIDQQYKTIKDRKGRAITGLSMGGHGALYLSFKHQDVYGAAGSMSGGVDMTPFPLNWEIAKRLGSYEQQPERWKANSVVNMTHLLVPNKLALIIDCGKDDFFYNVNNKLHEELLYHNIPHDFTIRPGAHNWEYWKNAVGFQLMFFSHFFNKAQ</sequence>
<name>A0A1H0IJW3_9SPHI</name>
<keyword evidence="2" id="KW-0378">Hydrolase</keyword>
<dbReference type="OrthoDB" id="9803578at2"/>
<dbReference type="RefSeq" id="WP_074612372.1">
    <property type="nucleotide sequence ID" value="NZ_FNGY01000013.1"/>
</dbReference>
<dbReference type="AlphaFoldDB" id="A0A1H0IJW3"/>
<dbReference type="InterPro" id="IPR050583">
    <property type="entry name" value="Mycobacterial_A85_antigen"/>
</dbReference>
<dbReference type="Gene3D" id="3.40.50.1820">
    <property type="entry name" value="alpha/beta hydrolase"/>
    <property type="match status" value="1"/>
</dbReference>
<dbReference type="GO" id="GO:0016747">
    <property type="term" value="F:acyltransferase activity, transferring groups other than amino-acyl groups"/>
    <property type="evidence" value="ECO:0007669"/>
    <property type="project" value="TreeGrafter"/>
</dbReference>
<evidence type="ECO:0000313" key="2">
    <source>
        <dbReference type="EMBL" id="SDO31737.1"/>
    </source>
</evidence>
<evidence type="ECO:0000256" key="1">
    <source>
        <dbReference type="SAM" id="SignalP"/>
    </source>
</evidence>
<feature type="signal peptide" evidence="1">
    <location>
        <begin position="1"/>
        <end position="21"/>
    </location>
</feature>
<dbReference type="SUPFAM" id="SSF53474">
    <property type="entry name" value="alpha/beta-Hydrolases"/>
    <property type="match status" value="1"/>
</dbReference>
<evidence type="ECO:0000313" key="3">
    <source>
        <dbReference type="Proteomes" id="UP000183200"/>
    </source>
</evidence>
<proteinExistence type="predicted"/>
<keyword evidence="3" id="KW-1185">Reference proteome</keyword>
<dbReference type="InterPro" id="IPR029058">
    <property type="entry name" value="AB_hydrolase_fold"/>
</dbReference>
<dbReference type="Proteomes" id="UP000183200">
    <property type="component" value="Unassembled WGS sequence"/>
</dbReference>
<feature type="chain" id="PRO_5010219838" evidence="1">
    <location>
        <begin position="22"/>
        <end position="273"/>
    </location>
</feature>
<protein>
    <submittedName>
        <fullName evidence="2">S-formylglutathione hydrolase FrmB</fullName>
    </submittedName>
</protein>
<dbReference type="STRING" id="430522.BFS30_14480"/>
<accession>A0A1H0IJW3</accession>
<organism evidence="2 3">
    <name type="scientific">Pedobacter steynii</name>
    <dbReference type="NCBI Taxonomy" id="430522"/>
    <lineage>
        <taxon>Bacteria</taxon>
        <taxon>Pseudomonadati</taxon>
        <taxon>Bacteroidota</taxon>
        <taxon>Sphingobacteriia</taxon>
        <taxon>Sphingobacteriales</taxon>
        <taxon>Sphingobacteriaceae</taxon>
        <taxon>Pedobacter</taxon>
    </lineage>
</organism>
<dbReference type="Pfam" id="PF00756">
    <property type="entry name" value="Esterase"/>
    <property type="match status" value="1"/>
</dbReference>
<gene>
    <name evidence="2" type="ORF">SAMN05421820_113181</name>
</gene>
<dbReference type="PANTHER" id="PTHR48098:SF1">
    <property type="entry name" value="DIACYLGLYCEROL ACYLTRANSFERASE_MYCOLYLTRANSFERASE AG85A"/>
    <property type="match status" value="1"/>
</dbReference>
<dbReference type="PANTHER" id="PTHR48098">
    <property type="entry name" value="ENTEROCHELIN ESTERASE-RELATED"/>
    <property type="match status" value="1"/>
</dbReference>
<dbReference type="EMBL" id="FNGY01000013">
    <property type="protein sequence ID" value="SDO31737.1"/>
    <property type="molecule type" value="Genomic_DNA"/>
</dbReference>
<keyword evidence="1" id="KW-0732">Signal</keyword>